<organism evidence="11 12">
    <name type="scientific">Myroides albus</name>
    <dbReference type="NCBI Taxonomy" id="2562892"/>
    <lineage>
        <taxon>Bacteria</taxon>
        <taxon>Pseudomonadati</taxon>
        <taxon>Bacteroidota</taxon>
        <taxon>Flavobacteriia</taxon>
        <taxon>Flavobacteriales</taxon>
        <taxon>Flavobacteriaceae</taxon>
        <taxon>Myroides</taxon>
    </lineage>
</organism>
<evidence type="ECO:0000256" key="10">
    <source>
        <dbReference type="SAM" id="MobiDB-lite"/>
    </source>
</evidence>
<comment type="function">
    <text evidence="9">Part of the twin-arginine translocation (Tat) system that transports large folded proteins containing a characteristic twin-arginine motif in their signal peptide across membranes. TatA could form the protein-conducting channel of the Tat system.</text>
</comment>
<evidence type="ECO:0000256" key="8">
    <source>
        <dbReference type="ARBA" id="ARBA00023136"/>
    </source>
</evidence>
<keyword evidence="8 9" id="KW-0472">Membrane</keyword>
<comment type="subunit">
    <text evidence="9">Forms a complex with TatC.</text>
</comment>
<dbReference type="HAMAP" id="MF_00236">
    <property type="entry name" value="TatA_E"/>
    <property type="match status" value="1"/>
</dbReference>
<evidence type="ECO:0000256" key="1">
    <source>
        <dbReference type="ARBA" id="ARBA00004162"/>
    </source>
</evidence>
<evidence type="ECO:0000256" key="3">
    <source>
        <dbReference type="ARBA" id="ARBA00022475"/>
    </source>
</evidence>
<comment type="similarity">
    <text evidence="9">Belongs to the TatA/E family.</text>
</comment>
<dbReference type="EMBL" id="WMJX01000008">
    <property type="protein sequence ID" value="MTG97603.1"/>
    <property type="molecule type" value="Genomic_DNA"/>
</dbReference>
<feature type="region of interest" description="Disordered" evidence="10">
    <location>
        <begin position="50"/>
        <end position="74"/>
    </location>
</feature>
<evidence type="ECO:0000313" key="12">
    <source>
        <dbReference type="Proteomes" id="UP000438760"/>
    </source>
</evidence>
<dbReference type="Pfam" id="PF02416">
    <property type="entry name" value="TatA_B_E"/>
    <property type="match status" value="1"/>
</dbReference>
<keyword evidence="4 9" id="KW-0812">Transmembrane</keyword>
<evidence type="ECO:0000313" key="11">
    <source>
        <dbReference type="EMBL" id="MTG97603.1"/>
    </source>
</evidence>
<dbReference type="InterPro" id="IPR003369">
    <property type="entry name" value="TatA/B/E"/>
</dbReference>
<gene>
    <name evidence="9 11" type="primary">tatA</name>
    <name evidence="11" type="ORF">GJV76_05545</name>
</gene>
<dbReference type="AlphaFoldDB" id="A0A6I3LH92"/>
<dbReference type="RefSeq" id="WP_155091648.1">
    <property type="nucleotide sequence ID" value="NZ_CP102754.1"/>
</dbReference>
<dbReference type="GO" id="GO:0008320">
    <property type="term" value="F:protein transmembrane transporter activity"/>
    <property type="evidence" value="ECO:0007669"/>
    <property type="project" value="UniProtKB-UniRule"/>
</dbReference>
<sequence>MIQTIIPLGGVAPSELIVVVAIALLLFGGKKIPELMKGLGTGIKEFKQATRESNATTAQNQHSDSNQEQKAKQD</sequence>
<evidence type="ECO:0000256" key="4">
    <source>
        <dbReference type="ARBA" id="ARBA00022692"/>
    </source>
</evidence>
<keyword evidence="6 9" id="KW-1133">Transmembrane helix</keyword>
<evidence type="ECO:0000256" key="5">
    <source>
        <dbReference type="ARBA" id="ARBA00022927"/>
    </source>
</evidence>
<feature type="transmembrane region" description="Helical" evidence="9">
    <location>
        <begin position="6"/>
        <end position="27"/>
    </location>
</feature>
<evidence type="ECO:0000256" key="9">
    <source>
        <dbReference type="HAMAP-Rule" id="MF_00236"/>
    </source>
</evidence>
<keyword evidence="7 9" id="KW-0811">Translocation</keyword>
<evidence type="ECO:0000256" key="7">
    <source>
        <dbReference type="ARBA" id="ARBA00023010"/>
    </source>
</evidence>
<dbReference type="PANTHER" id="PTHR42982:SF1">
    <property type="entry name" value="SEC-INDEPENDENT PROTEIN TRANSLOCASE PROTEIN TATA"/>
    <property type="match status" value="1"/>
</dbReference>
<name>A0A6I3LH92_9FLAO</name>
<evidence type="ECO:0000256" key="6">
    <source>
        <dbReference type="ARBA" id="ARBA00022989"/>
    </source>
</evidence>
<dbReference type="Proteomes" id="UP000438760">
    <property type="component" value="Unassembled WGS sequence"/>
</dbReference>
<dbReference type="InterPro" id="IPR006312">
    <property type="entry name" value="TatA/E"/>
</dbReference>
<protein>
    <recommendedName>
        <fullName evidence="9">Sec-independent protein translocase protein TatA</fullName>
    </recommendedName>
</protein>
<feature type="compositionally biased region" description="Polar residues" evidence="10">
    <location>
        <begin position="51"/>
        <end position="64"/>
    </location>
</feature>
<keyword evidence="3 9" id="KW-1003">Cell membrane</keyword>
<dbReference type="OrthoDB" id="9812812at2"/>
<accession>A0A6I3LH92</accession>
<dbReference type="GO" id="GO:0033281">
    <property type="term" value="C:TAT protein transport complex"/>
    <property type="evidence" value="ECO:0007669"/>
    <property type="project" value="UniProtKB-UniRule"/>
</dbReference>
<evidence type="ECO:0000256" key="2">
    <source>
        <dbReference type="ARBA" id="ARBA00022448"/>
    </source>
</evidence>
<feature type="compositionally biased region" description="Basic and acidic residues" evidence="10">
    <location>
        <begin position="65"/>
        <end position="74"/>
    </location>
</feature>
<keyword evidence="12" id="KW-1185">Reference proteome</keyword>
<dbReference type="PANTHER" id="PTHR42982">
    <property type="entry name" value="SEC-INDEPENDENT PROTEIN TRANSLOCASE PROTEIN TATA"/>
    <property type="match status" value="1"/>
</dbReference>
<dbReference type="GO" id="GO:0043953">
    <property type="term" value="P:protein transport by the Tat complex"/>
    <property type="evidence" value="ECO:0007669"/>
    <property type="project" value="UniProtKB-UniRule"/>
</dbReference>
<dbReference type="Gene3D" id="1.20.5.3310">
    <property type="match status" value="1"/>
</dbReference>
<keyword evidence="5 9" id="KW-0653">Protein transport</keyword>
<reference evidence="11 12" key="1">
    <citation type="submission" date="2019-11" db="EMBL/GenBank/DDBJ databases">
        <title>Genome of Strain BIT-d1.</title>
        <authorList>
            <person name="Yang Y."/>
        </authorList>
    </citation>
    <scope>NUCLEOTIDE SEQUENCE [LARGE SCALE GENOMIC DNA]</scope>
    <source>
        <strain evidence="11 12">BIT-d1</strain>
    </source>
</reference>
<keyword evidence="2 9" id="KW-0813">Transport</keyword>
<proteinExistence type="inferred from homology"/>
<comment type="caution">
    <text evidence="11">The sequence shown here is derived from an EMBL/GenBank/DDBJ whole genome shotgun (WGS) entry which is preliminary data.</text>
</comment>
<dbReference type="NCBIfam" id="TIGR01411">
    <property type="entry name" value="tatAE"/>
    <property type="match status" value="1"/>
</dbReference>
<comment type="subcellular location">
    <subcellularLocation>
        <location evidence="1 9">Cell membrane</location>
        <topology evidence="1 9">Single-pass membrane protein</topology>
    </subcellularLocation>
</comment>